<accession>A0A1E8PZA6</accession>
<evidence type="ECO:0000313" key="2">
    <source>
        <dbReference type="EMBL" id="OFJ50934.1"/>
    </source>
</evidence>
<sequence>MTGFDEGLGAFVSAFTFWAVVAILGISGLLGLSRVTRGAGIVFGGLVGALVLSAVPTIMVATSDAVNGVVGSDVGGARASLMEYAAALSPDWLWTAGIAVAVWVAALVATIAAALSRLGSKTR</sequence>
<name>A0A1E8PZA6_9MYCO</name>
<feature type="transmembrane region" description="Helical" evidence="1">
    <location>
        <begin position="39"/>
        <end position="61"/>
    </location>
</feature>
<keyword evidence="1" id="KW-0812">Transmembrane</keyword>
<reference evidence="2 3" key="1">
    <citation type="submission" date="2016-09" db="EMBL/GenBank/DDBJ databases">
        <title>genome sequence of Mycobacterium sp. 739 SCH.</title>
        <authorList>
            <person name="Greninger A.L."/>
            <person name="Qin X."/>
            <person name="Jerome K."/>
            <person name="Vora S."/>
            <person name="Quinn K."/>
        </authorList>
    </citation>
    <scope>NUCLEOTIDE SEQUENCE [LARGE SCALE GENOMIC DNA]</scope>
    <source>
        <strain evidence="2 3">SCH</strain>
    </source>
</reference>
<feature type="transmembrane region" description="Helical" evidence="1">
    <location>
        <begin position="12"/>
        <end position="32"/>
    </location>
</feature>
<evidence type="ECO:0000313" key="3">
    <source>
        <dbReference type="Proteomes" id="UP000178953"/>
    </source>
</evidence>
<keyword evidence="1" id="KW-1133">Transmembrane helix</keyword>
<comment type="caution">
    <text evidence="2">The sequence shown here is derived from an EMBL/GenBank/DDBJ whole genome shotgun (WGS) entry which is preliminary data.</text>
</comment>
<gene>
    <name evidence="2" type="ORF">BEL07_25550</name>
</gene>
<organism evidence="2 3">
    <name type="scientific">Mycolicibacterium grossiae</name>
    <dbReference type="NCBI Taxonomy" id="1552759"/>
    <lineage>
        <taxon>Bacteria</taxon>
        <taxon>Bacillati</taxon>
        <taxon>Actinomycetota</taxon>
        <taxon>Actinomycetes</taxon>
        <taxon>Mycobacteriales</taxon>
        <taxon>Mycobacteriaceae</taxon>
        <taxon>Mycolicibacterium</taxon>
    </lineage>
</organism>
<keyword evidence="1" id="KW-0472">Membrane</keyword>
<keyword evidence="3" id="KW-1185">Reference proteome</keyword>
<feature type="transmembrane region" description="Helical" evidence="1">
    <location>
        <begin position="92"/>
        <end position="115"/>
    </location>
</feature>
<dbReference type="AlphaFoldDB" id="A0A1E8PZA6"/>
<dbReference type="EMBL" id="MCHX01000087">
    <property type="protein sequence ID" value="OFJ50934.1"/>
    <property type="molecule type" value="Genomic_DNA"/>
</dbReference>
<protein>
    <submittedName>
        <fullName evidence="2">Uncharacterized protein</fullName>
    </submittedName>
</protein>
<dbReference type="Proteomes" id="UP000178953">
    <property type="component" value="Unassembled WGS sequence"/>
</dbReference>
<evidence type="ECO:0000256" key="1">
    <source>
        <dbReference type="SAM" id="Phobius"/>
    </source>
</evidence>
<proteinExistence type="predicted"/>
<dbReference type="RefSeq" id="WP_070355857.1">
    <property type="nucleotide sequence ID" value="NZ_MCHX01000087.1"/>
</dbReference>